<evidence type="ECO:0000313" key="2">
    <source>
        <dbReference type="EMBL" id="CAI5787801.1"/>
    </source>
</evidence>
<feature type="non-terminal residue" evidence="2">
    <location>
        <position position="273"/>
    </location>
</feature>
<dbReference type="EMBL" id="OX395136">
    <property type="protein sequence ID" value="CAI5787801.1"/>
    <property type="molecule type" value="Genomic_DNA"/>
</dbReference>
<name>A0AA35L1Y3_9SAUR</name>
<feature type="region of interest" description="Disordered" evidence="1">
    <location>
        <begin position="48"/>
        <end position="71"/>
    </location>
</feature>
<organism evidence="2 3">
    <name type="scientific">Podarcis lilfordi</name>
    <name type="common">Lilford's wall lizard</name>
    <dbReference type="NCBI Taxonomy" id="74358"/>
    <lineage>
        <taxon>Eukaryota</taxon>
        <taxon>Metazoa</taxon>
        <taxon>Chordata</taxon>
        <taxon>Craniata</taxon>
        <taxon>Vertebrata</taxon>
        <taxon>Euteleostomi</taxon>
        <taxon>Lepidosauria</taxon>
        <taxon>Squamata</taxon>
        <taxon>Bifurcata</taxon>
        <taxon>Unidentata</taxon>
        <taxon>Episquamata</taxon>
        <taxon>Laterata</taxon>
        <taxon>Lacertibaenia</taxon>
        <taxon>Lacertidae</taxon>
        <taxon>Podarcis</taxon>
    </lineage>
</organism>
<evidence type="ECO:0000256" key="1">
    <source>
        <dbReference type="SAM" id="MobiDB-lite"/>
    </source>
</evidence>
<feature type="region of interest" description="Disordered" evidence="1">
    <location>
        <begin position="1"/>
        <end position="20"/>
    </location>
</feature>
<feature type="non-terminal residue" evidence="2">
    <location>
        <position position="1"/>
    </location>
</feature>
<keyword evidence="3" id="KW-1185">Reference proteome</keyword>
<dbReference type="Proteomes" id="UP001178461">
    <property type="component" value="Chromosome 11"/>
</dbReference>
<protein>
    <submittedName>
        <fullName evidence="2">Uncharacterized protein</fullName>
    </submittedName>
</protein>
<evidence type="ECO:0000313" key="3">
    <source>
        <dbReference type="Proteomes" id="UP001178461"/>
    </source>
</evidence>
<proteinExistence type="predicted"/>
<accession>A0AA35L1Y3</accession>
<sequence>AACYNHASESSSSDSGSGFRRRNRHHLTIDWVAGNLNEDNFRSISGKNNNKGLAFERPKINHPPPKNRSIEDTVGKIVNNWPVQNRKLSTAGVMMNFHLRQLAPIDDSANVLLTLSLGCGSFFSQGATFPPGKPSWGHRPVLGGTTGKSGQLGENHTVKKTGNQCTSHPVSLSREKLQQYRLWNVKQCLRVCTISVQTQLLHIDLSKAKHALLSCVTSKTCICKYLKTTRLLIVKSQSVMHSAFQIPRYAFQSFQSLTLGLLTCLLSKLQLTA</sequence>
<gene>
    <name evidence="2" type="ORF">PODLI_1B017240</name>
</gene>
<reference evidence="2" key="1">
    <citation type="submission" date="2022-12" db="EMBL/GenBank/DDBJ databases">
        <authorList>
            <person name="Alioto T."/>
            <person name="Alioto T."/>
            <person name="Gomez Garrido J."/>
        </authorList>
    </citation>
    <scope>NUCLEOTIDE SEQUENCE</scope>
</reference>
<feature type="compositionally biased region" description="Low complexity" evidence="1">
    <location>
        <begin position="8"/>
        <end position="18"/>
    </location>
</feature>
<dbReference type="AlphaFoldDB" id="A0AA35L1Y3"/>